<gene>
    <name evidence="2" type="ORF">TeGR_g15201</name>
</gene>
<evidence type="ECO:0000313" key="2">
    <source>
        <dbReference type="EMBL" id="GMI23734.1"/>
    </source>
</evidence>
<evidence type="ECO:0000259" key="1">
    <source>
        <dbReference type="Pfam" id="PF16495"/>
    </source>
</evidence>
<feature type="non-terminal residue" evidence="2">
    <location>
        <position position="1"/>
    </location>
</feature>
<feature type="domain" description="SMARCC C-terminal" evidence="1">
    <location>
        <begin position="55"/>
        <end position="118"/>
    </location>
</feature>
<reference evidence="2 3" key="1">
    <citation type="journal article" date="2023" name="Commun. Biol.">
        <title>Genome analysis of Parmales, the sister group of diatoms, reveals the evolutionary specialization of diatoms from phago-mixotrophs to photoautotrophs.</title>
        <authorList>
            <person name="Ban H."/>
            <person name="Sato S."/>
            <person name="Yoshikawa S."/>
            <person name="Yamada K."/>
            <person name="Nakamura Y."/>
            <person name="Ichinomiya M."/>
            <person name="Sato N."/>
            <person name="Blanc-Mathieu R."/>
            <person name="Endo H."/>
            <person name="Kuwata A."/>
            <person name="Ogata H."/>
        </authorList>
    </citation>
    <scope>NUCLEOTIDE SEQUENCE [LARGE SCALE GENOMIC DNA]</scope>
</reference>
<dbReference type="Pfam" id="PF16495">
    <property type="entry name" value="SWIRM-assoc_1"/>
    <property type="match status" value="1"/>
</dbReference>
<dbReference type="InterPro" id="IPR032451">
    <property type="entry name" value="SMARCC_C"/>
</dbReference>
<accession>A0ABQ6MCV7</accession>
<sequence length="124" mass="13851">APEDVAKKTEGSKEGILRHMLDNLDSSVVQAAVDAAVRQGADIVDAKKAAVVEGVAGMAAAAARKQEQDANVLHQEILDLQCKKWAAKHQRLTDMEEVLEAERRSLLMERRDSYYKRCRYWLGD</sequence>
<evidence type="ECO:0000313" key="3">
    <source>
        <dbReference type="Proteomes" id="UP001165060"/>
    </source>
</evidence>
<name>A0ABQ6MCV7_9STRA</name>
<comment type="caution">
    <text evidence="2">The sequence shown here is derived from an EMBL/GenBank/DDBJ whole genome shotgun (WGS) entry which is preliminary data.</text>
</comment>
<protein>
    <recommendedName>
        <fullName evidence="1">SMARCC C-terminal domain-containing protein</fullName>
    </recommendedName>
</protein>
<organism evidence="2 3">
    <name type="scientific">Tetraparma gracilis</name>
    <dbReference type="NCBI Taxonomy" id="2962635"/>
    <lineage>
        <taxon>Eukaryota</taxon>
        <taxon>Sar</taxon>
        <taxon>Stramenopiles</taxon>
        <taxon>Ochrophyta</taxon>
        <taxon>Bolidophyceae</taxon>
        <taxon>Parmales</taxon>
        <taxon>Triparmaceae</taxon>
        <taxon>Tetraparma</taxon>
    </lineage>
</organism>
<dbReference type="EMBL" id="BRYB01001349">
    <property type="protein sequence ID" value="GMI23734.1"/>
    <property type="molecule type" value="Genomic_DNA"/>
</dbReference>
<keyword evidence="3" id="KW-1185">Reference proteome</keyword>
<proteinExistence type="predicted"/>
<dbReference type="Proteomes" id="UP001165060">
    <property type="component" value="Unassembled WGS sequence"/>
</dbReference>